<reference evidence="10 11" key="1">
    <citation type="submission" date="2020-07" db="EMBL/GenBank/DDBJ databases">
        <authorList>
            <person name="Feng X."/>
        </authorList>
    </citation>
    <scope>NUCLEOTIDE SEQUENCE [LARGE SCALE GENOMIC DNA]</scope>
    <source>
        <strain evidence="10 11">JCM31066</strain>
    </source>
</reference>
<organism evidence="10 11">
    <name type="scientific">Ruficoccus amylovorans</name>
    <dbReference type="NCBI Taxonomy" id="1804625"/>
    <lineage>
        <taxon>Bacteria</taxon>
        <taxon>Pseudomonadati</taxon>
        <taxon>Verrucomicrobiota</taxon>
        <taxon>Opitutia</taxon>
        <taxon>Puniceicoccales</taxon>
        <taxon>Cerasicoccaceae</taxon>
        <taxon>Ruficoccus</taxon>
    </lineage>
</organism>
<proteinExistence type="predicted"/>
<evidence type="ECO:0000256" key="1">
    <source>
        <dbReference type="ARBA" id="ARBA00022475"/>
    </source>
</evidence>
<dbReference type="GO" id="GO:0099621">
    <property type="term" value="F:undecaprenyl-phosphate 4-deoxy-4-formamido-L-arabinose transferase activity"/>
    <property type="evidence" value="ECO:0007669"/>
    <property type="project" value="TreeGrafter"/>
</dbReference>
<feature type="transmembrane region" description="Helical" evidence="8">
    <location>
        <begin position="240"/>
        <end position="260"/>
    </location>
</feature>
<feature type="transmembrane region" description="Helical" evidence="8">
    <location>
        <begin position="275"/>
        <end position="300"/>
    </location>
</feature>
<dbReference type="RefSeq" id="WP_185676087.1">
    <property type="nucleotide sequence ID" value="NZ_JACHVB010000035.1"/>
</dbReference>
<dbReference type="GO" id="GO:0005886">
    <property type="term" value="C:plasma membrane"/>
    <property type="evidence" value="ECO:0007669"/>
    <property type="project" value="TreeGrafter"/>
</dbReference>
<dbReference type="Pfam" id="PF00535">
    <property type="entry name" value="Glycos_transf_2"/>
    <property type="match status" value="1"/>
</dbReference>
<feature type="domain" description="Glycosyltransferase 2-like" evidence="9">
    <location>
        <begin position="11"/>
        <end position="171"/>
    </location>
</feature>
<evidence type="ECO:0000256" key="7">
    <source>
        <dbReference type="ARBA" id="ARBA00023136"/>
    </source>
</evidence>
<name>A0A842HHT2_9BACT</name>
<sequence>MEAAQPTPSLSFIIPVLNEGETLNTLFVKITATVQEHGLGSFEIIFVDDGSTDNSWQAICELATAHPDVRGLRFRRNFGKAAALAAGFSEARGRIVFTLDADLQDDPEEIPHFLEKLDEGYDLVSGWKKDRQDPLEKRLPSKLFNAVACRAGGVQLHDMNCGFKAYRREVLPHLNLYGELHRYVPVLAHAEGFRVAEIPVRHHPREHGVSKYGWKRYIKGMLDLLTVLATTRFLDRPGHLFGGLGLISAAGGFLILFYISCMKLIAGMPIAGRPLFFLGILLMLLGSQLISMGVIGELVIRFQSHDHRGKVIERA</sequence>
<dbReference type="GO" id="GO:0009103">
    <property type="term" value="P:lipopolysaccharide biosynthetic process"/>
    <property type="evidence" value="ECO:0007669"/>
    <property type="project" value="UniProtKB-KW"/>
</dbReference>
<keyword evidence="6 8" id="KW-1133">Transmembrane helix</keyword>
<dbReference type="SUPFAM" id="SSF53448">
    <property type="entry name" value="Nucleotide-diphospho-sugar transferases"/>
    <property type="match status" value="1"/>
</dbReference>
<dbReference type="Gene3D" id="3.90.550.10">
    <property type="entry name" value="Spore Coat Polysaccharide Biosynthesis Protein SpsA, Chain A"/>
    <property type="match status" value="1"/>
</dbReference>
<dbReference type="PANTHER" id="PTHR48090:SF3">
    <property type="entry name" value="UNDECAPRENYL-PHOSPHATE 4-DEOXY-4-FORMAMIDO-L-ARABINOSE TRANSFERASE"/>
    <property type="match status" value="1"/>
</dbReference>
<keyword evidence="4 8" id="KW-0812">Transmembrane</keyword>
<dbReference type="AlphaFoldDB" id="A0A842HHT2"/>
<accession>A0A842HHT2</accession>
<comment type="caution">
    <text evidence="10">The sequence shown here is derived from an EMBL/GenBank/DDBJ whole genome shotgun (WGS) entry which is preliminary data.</text>
</comment>
<evidence type="ECO:0000313" key="10">
    <source>
        <dbReference type="EMBL" id="MBC2595124.1"/>
    </source>
</evidence>
<dbReference type="Proteomes" id="UP000546464">
    <property type="component" value="Unassembled WGS sequence"/>
</dbReference>
<evidence type="ECO:0000256" key="4">
    <source>
        <dbReference type="ARBA" id="ARBA00022692"/>
    </source>
</evidence>
<protein>
    <submittedName>
        <fullName evidence="10">Glycosyltransferase family 2 protein</fullName>
    </submittedName>
</protein>
<dbReference type="InterPro" id="IPR029044">
    <property type="entry name" value="Nucleotide-diphossugar_trans"/>
</dbReference>
<evidence type="ECO:0000256" key="8">
    <source>
        <dbReference type="SAM" id="Phobius"/>
    </source>
</evidence>
<evidence type="ECO:0000256" key="2">
    <source>
        <dbReference type="ARBA" id="ARBA00022676"/>
    </source>
</evidence>
<dbReference type="InterPro" id="IPR050256">
    <property type="entry name" value="Glycosyltransferase_2"/>
</dbReference>
<evidence type="ECO:0000313" key="11">
    <source>
        <dbReference type="Proteomes" id="UP000546464"/>
    </source>
</evidence>
<keyword evidence="5" id="KW-0448">Lipopolysaccharide biosynthesis</keyword>
<dbReference type="PANTHER" id="PTHR48090">
    <property type="entry name" value="UNDECAPRENYL-PHOSPHATE 4-DEOXY-4-FORMAMIDO-L-ARABINOSE TRANSFERASE-RELATED"/>
    <property type="match status" value="1"/>
</dbReference>
<dbReference type="CDD" id="cd04187">
    <property type="entry name" value="DPM1_like_bac"/>
    <property type="match status" value="1"/>
</dbReference>
<keyword evidence="1" id="KW-1003">Cell membrane</keyword>
<evidence type="ECO:0000256" key="6">
    <source>
        <dbReference type="ARBA" id="ARBA00022989"/>
    </source>
</evidence>
<keyword evidence="3 10" id="KW-0808">Transferase</keyword>
<evidence type="ECO:0000256" key="3">
    <source>
        <dbReference type="ARBA" id="ARBA00022679"/>
    </source>
</evidence>
<keyword evidence="2" id="KW-0328">Glycosyltransferase</keyword>
<evidence type="ECO:0000259" key="9">
    <source>
        <dbReference type="Pfam" id="PF00535"/>
    </source>
</evidence>
<dbReference type="EMBL" id="JACHVB010000035">
    <property type="protein sequence ID" value="MBC2595124.1"/>
    <property type="molecule type" value="Genomic_DNA"/>
</dbReference>
<evidence type="ECO:0000256" key="5">
    <source>
        <dbReference type="ARBA" id="ARBA00022985"/>
    </source>
</evidence>
<dbReference type="InterPro" id="IPR001173">
    <property type="entry name" value="Glyco_trans_2-like"/>
</dbReference>
<keyword evidence="11" id="KW-1185">Reference proteome</keyword>
<gene>
    <name evidence="10" type="ORF">H5P28_12725</name>
</gene>
<keyword evidence="7 8" id="KW-0472">Membrane</keyword>